<comment type="caution">
    <text evidence="8">The sequence shown here is derived from an EMBL/GenBank/DDBJ whole genome shotgun (WGS) entry which is preliminary data.</text>
</comment>
<keyword evidence="6" id="KW-0813">Transport</keyword>
<dbReference type="PATRIC" id="fig|1618392.3.peg.787"/>
<keyword evidence="5 7" id="KW-0472">Membrane</keyword>
<evidence type="ECO:0000256" key="5">
    <source>
        <dbReference type="ARBA" id="ARBA00023136"/>
    </source>
</evidence>
<organism evidence="8 9">
    <name type="scientific">Candidatus Collierbacteria bacterium GW2011_GWC2_44_18</name>
    <dbReference type="NCBI Taxonomy" id="1618392"/>
    <lineage>
        <taxon>Bacteria</taxon>
        <taxon>Candidatus Collieribacteriota</taxon>
    </lineage>
</organism>
<keyword evidence="4 7" id="KW-1133">Transmembrane helix</keyword>
<evidence type="ECO:0000256" key="6">
    <source>
        <dbReference type="RuleBase" id="RU003943"/>
    </source>
</evidence>
<dbReference type="InterPro" id="IPR037294">
    <property type="entry name" value="ABC_BtuC-like"/>
</dbReference>
<gene>
    <name evidence="8" type="ORF">UW41_C0021G0007</name>
</gene>
<evidence type="ECO:0000256" key="1">
    <source>
        <dbReference type="ARBA" id="ARBA00004141"/>
    </source>
</evidence>
<evidence type="ECO:0000256" key="4">
    <source>
        <dbReference type="ARBA" id="ARBA00022989"/>
    </source>
</evidence>
<evidence type="ECO:0000256" key="2">
    <source>
        <dbReference type="ARBA" id="ARBA00008034"/>
    </source>
</evidence>
<dbReference type="Gene3D" id="1.10.3470.10">
    <property type="entry name" value="ABC transporter involved in vitamin B12 uptake, BtuC"/>
    <property type="match status" value="1"/>
</dbReference>
<dbReference type="PANTHER" id="PTHR30477:SF0">
    <property type="entry name" value="METAL TRANSPORT SYSTEM MEMBRANE PROTEIN TM_0125-RELATED"/>
    <property type="match status" value="1"/>
</dbReference>
<dbReference type="InterPro" id="IPR001626">
    <property type="entry name" value="ABC_TroCD"/>
</dbReference>
<reference evidence="8 9" key="1">
    <citation type="journal article" date="2015" name="Nature">
        <title>rRNA introns, odd ribosomes, and small enigmatic genomes across a large radiation of phyla.</title>
        <authorList>
            <person name="Brown C.T."/>
            <person name="Hug L.A."/>
            <person name="Thomas B.C."/>
            <person name="Sharon I."/>
            <person name="Castelle C.J."/>
            <person name="Singh A."/>
            <person name="Wilkins M.J."/>
            <person name="Williams K.H."/>
            <person name="Banfield J.F."/>
        </authorList>
    </citation>
    <scope>NUCLEOTIDE SEQUENCE [LARGE SCALE GENOMIC DNA]</scope>
</reference>
<evidence type="ECO:0000256" key="7">
    <source>
        <dbReference type="SAM" id="Phobius"/>
    </source>
</evidence>
<dbReference type="Pfam" id="PF00950">
    <property type="entry name" value="ABC-3"/>
    <property type="match status" value="1"/>
</dbReference>
<proteinExistence type="inferred from homology"/>
<feature type="transmembrane region" description="Helical" evidence="7">
    <location>
        <begin position="257"/>
        <end position="273"/>
    </location>
</feature>
<evidence type="ECO:0000313" key="9">
    <source>
        <dbReference type="Proteomes" id="UP000034172"/>
    </source>
</evidence>
<name>A0A0G1HNC2_9BACT</name>
<keyword evidence="3 6" id="KW-0812">Transmembrane</keyword>
<protein>
    <submittedName>
        <fullName evidence="8">ABC-3 protein</fullName>
    </submittedName>
</protein>
<accession>A0A0G1HNC2</accession>
<dbReference type="SUPFAM" id="SSF81345">
    <property type="entry name" value="ABC transporter involved in vitamin B12 uptake, BtuC"/>
    <property type="match status" value="1"/>
</dbReference>
<dbReference type="GO" id="GO:0010043">
    <property type="term" value="P:response to zinc ion"/>
    <property type="evidence" value="ECO:0007669"/>
    <property type="project" value="TreeGrafter"/>
</dbReference>
<dbReference type="GO" id="GO:0055085">
    <property type="term" value="P:transmembrane transport"/>
    <property type="evidence" value="ECO:0007669"/>
    <property type="project" value="InterPro"/>
</dbReference>
<comment type="similarity">
    <text evidence="2 6">Belongs to the ABC-3 integral membrane protein family.</text>
</comment>
<feature type="transmembrane region" description="Helical" evidence="7">
    <location>
        <begin position="102"/>
        <end position="123"/>
    </location>
</feature>
<feature type="transmembrane region" description="Helical" evidence="7">
    <location>
        <begin position="20"/>
        <end position="42"/>
    </location>
</feature>
<dbReference type="Proteomes" id="UP000034172">
    <property type="component" value="Unassembled WGS sequence"/>
</dbReference>
<dbReference type="AlphaFoldDB" id="A0A0G1HNC2"/>
<feature type="transmembrane region" description="Helical" evidence="7">
    <location>
        <begin position="49"/>
        <end position="67"/>
    </location>
</feature>
<feature type="transmembrane region" description="Helical" evidence="7">
    <location>
        <begin position="143"/>
        <end position="161"/>
    </location>
</feature>
<sequence length="276" mass="29762">METINLFITTNMFELFQYSFAVRGFEAGIIIGLIAPLIGIFLVLRRYSLIADTLAHVSLAGIAIGFLLKINPILTAMVSTVLSSVVIERLRSSKKVYGESALAIFLSGSLALAVVLISLAHGFNVGLLNYLFGSIVTVKQADLYIIGILGAVVAVVLYLFYKELVYISFDEESAQVSGIPTRMINTLLIILAALTVTLSIPIVGVLLISALMVIPVVTALQFRKSFMKTIVIAELVSVFSVVAGIFTSFYLNLSTGGTIVLISLLVFGFSLGLRRK</sequence>
<dbReference type="GO" id="GO:0043190">
    <property type="term" value="C:ATP-binding cassette (ABC) transporter complex"/>
    <property type="evidence" value="ECO:0007669"/>
    <property type="project" value="InterPro"/>
</dbReference>
<dbReference type="PANTHER" id="PTHR30477">
    <property type="entry name" value="ABC-TRANSPORTER METAL-BINDING PROTEIN"/>
    <property type="match status" value="1"/>
</dbReference>
<comment type="subcellular location">
    <subcellularLocation>
        <location evidence="6">Cell membrane</location>
        <topology evidence="6">Multi-pass membrane protein</topology>
    </subcellularLocation>
    <subcellularLocation>
        <location evidence="1">Membrane</location>
        <topology evidence="1">Multi-pass membrane protein</topology>
    </subcellularLocation>
</comment>
<evidence type="ECO:0000256" key="3">
    <source>
        <dbReference type="ARBA" id="ARBA00022692"/>
    </source>
</evidence>
<evidence type="ECO:0000313" key="8">
    <source>
        <dbReference type="EMBL" id="KKT48681.1"/>
    </source>
</evidence>
<dbReference type="EMBL" id="LCIE01000021">
    <property type="protein sequence ID" value="KKT48681.1"/>
    <property type="molecule type" value="Genomic_DNA"/>
</dbReference>
<feature type="transmembrane region" description="Helical" evidence="7">
    <location>
        <begin position="232"/>
        <end position="251"/>
    </location>
</feature>
<dbReference type="STRING" id="1618392.UW41_C0021G0007"/>